<proteinExistence type="predicted"/>
<reference evidence="2 3" key="1">
    <citation type="journal article" date="2024" name="J Genomics">
        <title>Draft genome sequencing and assembly of Favolaschia claudopus CIRM-BRFM 2984 isolated from oak limbs.</title>
        <authorList>
            <person name="Navarro D."/>
            <person name="Drula E."/>
            <person name="Chaduli D."/>
            <person name="Cazenave R."/>
            <person name="Ahrendt S."/>
            <person name="Wang J."/>
            <person name="Lipzen A."/>
            <person name="Daum C."/>
            <person name="Barry K."/>
            <person name="Grigoriev I.V."/>
            <person name="Favel A."/>
            <person name="Rosso M.N."/>
            <person name="Martin F."/>
        </authorList>
    </citation>
    <scope>NUCLEOTIDE SEQUENCE [LARGE SCALE GENOMIC DNA]</scope>
    <source>
        <strain evidence="2 3">CIRM-BRFM 2984</strain>
    </source>
</reference>
<protein>
    <submittedName>
        <fullName evidence="2">Uncharacterized protein</fullName>
    </submittedName>
</protein>
<organism evidence="2 3">
    <name type="scientific">Favolaschia claudopus</name>
    <dbReference type="NCBI Taxonomy" id="2862362"/>
    <lineage>
        <taxon>Eukaryota</taxon>
        <taxon>Fungi</taxon>
        <taxon>Dikarya</taxon>
        <taxon>Basidiomycota</taxon>
        <taxon>Agaricomycotina</taxon>
        <taxon>Agaricomycetes</taxon>
        <taxon>Agaricomycetidae</taxon>
        <taxon>Agaricales</taxon>
        <taxon>Marasmiineae</taxon>
        <taxon>Mycenaceae</taxon>
        <taxon>Favolaschia</taxon>
    </lineage>
</organism>
<evidence type="ECO:0000256" key="1">
    <source>
        <dbReference type="SAM" id="MobiDB-lite"/>
    </source>
</evidence>
<dbReference type="EMBL" id="JAWWNJ010000134">
    <property type="protein sequence ID" value="KAK6984854.1"/>
    <property type="molecule type" value="Genomic_DNA"/>
</dbReference>
<comment type="caution">
    <text evidence="2">The sequence shown here is derived from an EMBL/GenBank/DDBJ whole genome shotgun (WGS) entry which is preliminary data.</text>
</comment>
<name>A0AAV9ZKX0_9AGAR</name>
<sequence length="263" mass="29335">MSVVTVTMKRPETRLLTSAHPPLIIYDPKPPAFEGFKLVSVQQDVANPHRTTAALVDEVVCFRYTTLQNLSQESYLSPADTNFVKGPIFKTPTPRPGLALVARNGCLTKTIHRQIGQVDCPVGQTRESSSEAKKTETKPHNGNEWKEKETHELASHVATNNCSAAVHEQEMRRYNNATRKDSREIWCTGRRNSEHYSTAAYRESNTAPRKSGIQAAAARKEHANRVIGTAACKLQHTGRNNTAEARKFRRAGRSGSLRSMRTK</sequence>
<dbReference type="Proteomes" id="UP001362999">
    <property type="component" value="Unassembled WGS sequence"/>
</dbReference>
<keyword evidence="3" id="KW-1185">Reference proteome</keyword>
<evidence type="ECO:0000313" key="3">
    <source>
        <dbReference type="Proteomes" id="UP001362999"/>
    </source>
</evidence>
<evidence type="ECO:0000313" key="2">
    <source>
        <dbReference type="EMBL" id="KAK6984854.1"/>
    </source>
</evidence>
<feature type="region of interest" description="Disordered" evidence="1">
    <location>
        <begin position="122"/>
        <end position="144"/>
    </location>
</feature>
<gene>
    <name evidence="2" type="ORF">R3P38DRAFT_2806210</name>
</gene>
<accession>A0AAV9ZKX0</accession>
<dbReference type="AlphaFoldDB" id="A0AAV9ZKX0"/>
<feature type="region of interest" description="Disordered" evidence="1">
    <location>
        <begin position="237"/>
        <end position="263"/>
    </location>
</feature>
<feature type="compositionally biased region" description="Basic and acidic residues" evidence="1">
    <location>
        <begin position="128"/>
        <end position="144"/>
    </location>
</feature>